<dbReference type="AlphaFoldDB" id="A0A840YGM5"/>
<evidence type="ECO:0000256" key="1">
    <source>
        <dbReference type="SAM" id="MobiDB-lite"/>
    </source>
</evidence>
<evidence type="ECO:0000313" key="2">
    <source>
        <dbReference type="EMBL" id="MBB5693073.1"/>
    </source>
</evidence>
<dbReference type="PANTHER" id="PTHR38831:SF2">
    <property type="entry name" value="TYPE II SECRETION SYSTEM PROTEIN K"/>
    <property type="match status" value="1"/>
</dbReference>
<dbReference type="EMBL" id="JACIJD010000004">
    <property type="protein sequence ID" value="MBB5693073.1"/>
    <property type="molecule type" value="Genomic_DNA"/>
</dbReference>
<dbReference type="GO" id="GO:0009306">
    <property type="term" value="P:protein secretion"/>
    <property type="evidence" value="ECO:0007669"/>
    <property type="project" value="InterPro"/>
</dbReference>
<dbReference type="GO" id="GO:0016020">
    <property type="term" value="C:membrane"/>
    <property type="evidence" value="ECO:0007669"/>
    <property type="project" value="InterPro"/>
</dbReference>
<protein>
    <submittedName>
        <fullName evidence="2">General secretion pathway protein K</fullName>
    </submittedName>
</protein>
<sequence>MPRRFARGRFARGRLARKRGSALVFALWIALLLGVAGTVAMRLAAAGAGAARVEADLAAARAAAEGGIWAAAHRLAAEPLASRPPRAEFAFPIGRSEALVRAADEDGRIDLNAAGEPLLAALFRTAGMEERPAGALARALVDRRAEEAHRAGLRAVGELASLPGGTPALAEAVRGAATVHTGRARPAAEAAPAMAATALALEARAMPPLPSRSGGLRTPSPAQGEAGRRMIWRIESTGRSGAVEAHLAAVLQIAPGDGMPGRVLEWQPAAR</sequence>
<feature type="region of interest" description="Disordered" evidence="1">
    <location>
        <begin position="207"/>
        <end position="227"/>
    </location>
</feature>
<dbReference type="PANTHER" id="PTHR38831">
    <property type="entry name" value="TYPE II SECRETION SYSTEM PROTEIN K"/>
    <property type="match status" value="1"/>
</dbReference>
<proteinExistence type="predicted"/>
<dbReference type="RefSeq" id="WP_184514725.1">
    <property type="nucleotide sequence ID" value="NZ_JACIJD010000004.1"/>
</dbReference>
<keyword evidence="3" id="KW-1185">Reference proteome</keyword>
<organism evidence="2 3">
    <name type="scientific">Muricoccus pecuniae</name>
    <dbReference type="NCBI Taxonomy" id="693023"/>
    <lineage>
        <taxon>Bacteria</taxon>
        <taxon>Pseudomonadati</taxon>
        <taxon>Pseudomonadota</taxon>
        <taxon>Alphaproteobacteria</taxon>
        <taxon>Acetobacterales</taxon>
        <taxon>Roseomonadaceae</taxon>
        <taxon>Muricoccus</taxon>
    </lineage>
</organism>
<reference evidence="2 3" key="1">
    <citation type="submission" date="2020-08" db="EMBL/GenBank/DDBJ databases">
        <title>Genomic Encyclopedia of Type Strains, Phase IV (KMG-IV): sequencing the most valuable type-strain genomes for metagenomic binning, comparative biology and taxonomic classification.</title>
        <authorList>
            <person name="Goeker M."/>
        </authorList>
    </citation>
    <scope>NUCLEOTIDE SEQUENCE [LARGE SCALE GENOMIC DNA]</scope>
    <source>
        <strain evidence="2 3">DSM 25622</strain>
    </source>
</reference>
<accession>A0A840YGM5</accession>
<gene>
    <name evidence="2" type="ORF">FHS87_001099</name>
</gene>
<name>A0A840YGM5_9PROT</name>
<dbReference type="InterPro" id="IPR005628">
    <property type="entry name" value="GspK"/>
</dbReference>
<comment type="caution">
    <text evidence="2">The sequence shown here is derived from an EMBL/GenBank/DDBJ whole genome shotgun (WGS) entry which is preliminary data.</text>
</comment>
<evidence type="ECO:0000313" key="3">
    <source>
        <dbReference type="Proteomes" id="UP000580654"/>
    </source>
</evidence>
<dbReference type="Proteomes" id="UP000580654">
    <property type="component" value="Unassembled WGS sequence"/>
</dbReference>